<comment type="catalytic activity">
    <reaction evidence="1">
        <text>Release of an N-terminal amino acid, Xaa-|-Yaa-, in which Xaa is preferably Leu, but may be other amino acids including Pro although not Arg or Lys, and Yaa may be Pro. Amino acid amides and methyl esters are also readily hydrolyzed, but rates on arylamides are exceedingly low.</text>
        <dbReference type="EC" id="3.4.11.1"/>
    </reaction>
</comment>
<comment type="caution">
    <text evidence="8">The sequence shown here is derived from an EMBL/GenBank/DDBJ whole genome shotgun (WGS) entry which is preliminary data.</text>
</comment>
<evidence type="ECO:0000256" key="4">
    <source>
        <dbReference type="ARBA" id="ARBA00022438"/>
    </source>
</evidence>
<dbReference type="Gene3D" id="3.40.630.10">
    <property type="entry name" value="Zn peptidases"/>
    <property type="match status" value="1"/>
</dbReference>
<comment type="similarity">
    <text evidence="3">Belongs to the peptidase M17 family.</text>
</comment>
<dbReference type="NCBIfam" id="NF002076">
    <property type="entry name" value="PRK00913.2-3"/>
    <property type="match status" value="1"/>
</dbReference>
<dbReference type="Proteomes" id="UP001515480">
    <property type="component" value="Unassembled WGS sequence"/>
</dbReference>
<keyword evidence="5" id="KW-0645">Protease</keyword>
<dbReference type="InterPro" id="IPR000819">
    <property type="entry name" value="Peptidase_M17_C"/>
</dbReference>
<dbReference type="SUPFAM" id="SSF53187">
    <property type="entry name" value="Zn-dependent exopeptidases"/>
    <property type="match status" value="1"/>
</dbReference>
<gene>
    <name evidence="8" type="ORF">AB1Y20_015781</name>
</gene>
<dbReference type="AlphaFoldDB" id="A0AB34K1E9"/>
<evidence type="ECO:0000256" key="6">
    <source>
        <dbReference type="ARBA" id="ARBA00022801"/>
    </source>
</evidence>
<keyword evidence="6" id="KW-0378">Hydrolase</keyword>
<dbReference type="GO" id="GO:0005737">
    <property type="term" value="C:cytoplasm"/>
    <property type="evidence" value="ECO:0007669"/>
    <property type="project" value="InterPro"/>
</dbReference>
<dbReference type="Pfam" id="PF02789">
    <property type="entry name" value="Peptidase_M17_N"/>
    <property type="match status" value="1"/>
</dbReference>
<evidence type="ECO:0000256" key="2">
    <source>
        <dbReference type="ARBA" id="ARBA00001585"/>
    </source>
</evidence>
<dbReference type="Gene3D" id="3.40.220.10">
    <property type="entry name" value="Leucine Aminopeptidase, subunit E, domain 1"/>
    <property type="match status" value="1"/>
</dbReference>
<dbReference type="PROSITE" id="PS00631">
    <property type="entry name" value="CYTOSOL_AP"/>
    <property type="match status" value="1"/>
</dbReference>
<dbReference type="CDD" id="cd00433">
    <property type="entry name" value="Peptidase_M17"/>
    <property type="match status" value="1"/>
</dbReference>
<evidence type="ECO:0000259" key="7">
    <source>
        <dbReference type="PROSITE" id="PS00631"/>
    </source>
</evidence>
<dbReference type="SUPFAM" id="SSF52949">
    <property type="entry name" value="Macro domain-like"/>
    <property type="match status" value="1"/>
</dbReference>
<evidence type="ECO:0000256" key="5">
    <source>
        <dbReference type="ARBA" id="ARBA00022670"/>
    </source>
</evidence>
<evidence type="ECO:0000313" key="9">
    <source>
        <dbReference type="Proteomes" id="UP001515480"/>
    </source>
</evidence>
<dbReference type="InterPro" id="IPR043472">
    <property type="entry name" value="Macro_dom-like"/>
</dbReference>
<dbReference type="GO" id="GO:0006508">
    <property type="term" value="P:proteolysis"/>
    <property type="evidence" value="ECO:0007669"/>
    <property type="project" value="UniProtKB-KW"/>
</dbReference>
<dbReference type="Pfam" id="PF00883">
    <property type="entry name" value="Peptidase_M17"/>
    <property type="match status" value="1"/>
</dbReference>
<evidence type="ECO:0000256" key="3">
    <source>
        <dbReference type="ARBA" id="ARBA00009528"/>
    </source>
</evidence>
<name>A0AB34K1E9_PRYPA</name>
<dbReference type="GO" id="GO:0070006">
    <property type="term" value="F:metalloaminopeptidase activity"/>
    <property type="evidence" value="ECO:0007669"/>
    <property type="project" value="InterPro"/>
</dbReference>
<sequence>MAGERGASNFAGDLEADGALNHIIARVAPQGQLVLLHGDQQRLRLLVNLVEQLREHSLFHTLLLSFAVPPAHPTICDRLRSYDRVPCATSSWLTTSGPTQLRASVRARGLSLPYLSWLQRFRYLRLFLERSVDVLALDSDISLRADPYPLLRTAELRTSCLVTTFDYKGGFANTNIGFMSFHNCSRAGPIHALLLDFEQRIARALPLPRTVKWEERKRHASQFLWDQNVWNKALLSALVGRPVYLPDGSDLAWSQPNRKLLRARLYWREAEYPSPLPSRPPWYPPLGRALWSDLTHGGVRERITLAPAWLVSMENGIGHKQKHVAYGAAPPVAALLHFTCVAQSENARVWPLRLLGGWHAAAVAAAANETAGVAGGLIALADGSLERPLRHPGVEQLRAVHLMLGGLATLLGRRLVLPAINCSAASDRKIAPGAPSRCFWYIHTTAGERCVFRIGGCDQRHLATPHELSEAIRASPTPPPVTALHFAAGGRGVAAPLQQLLEAEGEQRLVLVDLRLPPLPSRGRGRGLNAMLHRMADAAFPRLGEALRLFSRRCPDVTALPPGQCNNICSYSRGGDGEVAMSLRRAAVILGAMSAPCVSSFALSSSRLAALRPRALHSASSATMRAAADAPIALCGAAITPSSEAPAAWSGDLLVLPLWAPAEKEAPLELSDAASALDEEVGGAVRALLADVEFKGAAGKTAVVSLPAGAKARRLAVVGLGEQKEYKQAAARQFGAALGALIVSQKAKVVGALMPPAAAQLEQAAVEAALLALSPDTRYKSSPDDDAKAKLQELHLFGADAAVITAAKTVAAGMLLTRGVVGSPANYLTPTSMAATATELAAEFDSLSITVLEKAECEARGMGAYLGVSQGACEPPKFIHMTYTPAGGASKKIALIGKGLTFDSGGYNIKAGAGSMIEKMKFDMGGAGAVLGAARVVAGLAPAGVEVHFIVAACENMVSAEAMRPGDILVASNNKTIEVINTDAEGRLTLADALVYAEGLGEMDAIVDVATLTGACIIALGPEYGGLWTSDDALGDKLLSSAAETGELLWKMPLSKEYMDQLKSPIADLKNVGDRGGGSITAALFLKEFVKDTPWAHLDIAGPVWDDKKGGATGYGVRTLSKLVESFSS</sequence>
<dbReference type="GO" id="GO:0030145">
    <property type="term" value="F:manganese ion binding"/>
    <property type="evidence" value="ECO:0007669"/>
    <property type="project" value="InterPro"/>
</dbReference>
<feature type="domain" description="Cytosol aminopeptidase" evidence="7">
    <location>
        <begin position="981"/>
        <end position="988"/>
    </location>
</feature>
<keyword evidence="4" id="KW-0031">Aminopeptidase</keyword>
<proteinExistence type="inferred from homology"/>
<reference evidence="8 9" key="1">
    <citation type="journal article" date="2024" name="Science">
        <title>Giant polyketide synthase enzymes in the biosynthesis of giant marine polyether toxins.</title>
        <authorList>
            <person name="Fallon T.R."/>
            <person name="Shende V.V."/>
            <person name="Wierzbicki I.H."/>
            <person name="Pendleton A.L."/>
            <person name="Watervoot N.F."/>
            <person name="Auber R.P."/>
            <person name="Gonzalez D.J."/>
            <person name="Wisecaver J.H."/>
            <person name="Moore B.S."/>
        </authorList>
    </citation>
    <scope>NUCLEOTIDE SEQUENCE [LARGE SCALE GENOMIC DNA]</scope>
    <source>
        <strain evidence="8 9">12B1</strain>
    </source>
</reference>
<dbReference type="PRINTS" id="PR00481">
    <property type="entry name" value="LAMNOPPTDASE"/>
</dbReference>
<evidence type="ECO:0000256" key="1">
    <source>
        <dbReference type="ARBA" id="ARBA00000135"/>
    </source>
</evidence>
<dbReference type="PANTHER" id="PTHR11963:SF23">
    <property type="entry name" value="CYTOSOL AMINOPEPTIDASE"/>
    <property type="match status" value="1"/>
</dbReference>
<dbReference type="PANTHER" id="PTHR11963">
    <property type="entry name" value="LEUCINE AMINOPEPTIDASE-RELATED"/>
    <property type="match status" value="1"/>
</dbReference>
<dbReference type="HAMAP" id="MF_00181">
    <property type="entry name" value="Cytosol_peptidase_M17"/>
    <property type="match status" value="1"/>
</dbReference>
<dbReference type="InterPro" id="IPR011356">
    <property type="entry name" value="Leucine_aapep/pepB"/>
</dbReference>
<evidence type="ECO:0000313" key="8">
    <source>
        <dbReference type="EMBL" id="KAL1527098.1"/>
    </source>
</evidence>
<accession>A0AB34K1E9</accession>
<comment type="catalytic activity">
    <reaction evidence="2">
        <text>Release of N-terminal proline from a peptide.</text>
        <dbReference type="EC" id="3.4.11.5"/>
    </reaction>
</comment>
<organism evidence="8 9">
    <name type="scientific">Prymnesium parvum</name>
    <name type="common">Toxic golden alga</name>
    <dbReference type="NCBI Taxonomy" id="97485"/>
    <lineage>
        <taxon>Eukaryota</taxon>
        <taxon>Haptista</taxon>
        <taxon>Haptophyta</taxon>
        <taxon>Prymnesiophyceae</taxon>
        <taxon>Prymnesiales</taxon>
        <taxon>Prymnesiaceae</taxon>
        <taxon>Prymnesium</taxon>
    </lineage>
</organism>
<dbReference type="InterPro" id="IPR008283">
    <property type="entry name" value="Peptidase_M17_N"/>
</dbReference>
<dbReference type="EMBL" id="JBGBPQ010000003">
    <property type="protein sequence ID" value="KAL1527098.1"/>
    <property type="molecule type" value="Genomic_DNA"/>
</dbReference>
<keyword evidence="9" id="KW-1185">Reference proteome</keyword>
<protein>
    <recommendedName>
        <fullName evidence="7">Cytosol aminopeptidase domain-containing protein</fullName>
    </recommendedName>
</protein>
<dbReference type="InterPro" id="IPR023042">
    <property type="entry name" value="Peptidase_M17_leu_NH2_pept"/>
</dbReference>